<protein>
    <submittedName>
        <fullName evidence="2">Minor virion protein</fullName>
    </submittedName>
</protein>
<dbReference type="SMR" id="I0CEQ9"/>
<evidence type="ECO:0000313" key="4">
    <source>
        <dbReference type="Proteomes" id="UP000005001"/>
    </source>
</evidence>
<reference evidence="2 4" key="1">
    <citation type="journal article" date="2012" name="Proc. Natl. Acad. Sci. U.S.A.">
        <title>Provirophages and transpovirons as the diverse mobilome of giant viruses.</title>
        <authorList>
            <person name="Desnues C."/>
            <person name="La Scola B."/>
            <person name="Yutin N."/>
            <person name="Fournous G."/>
            <person name="Robert C."/>
            <person name="Azza S."/>
            <person name="Jardot P."/>
            <person name="Monteil S."/>
            <person name="Campocasso A."/>
            <person name="Koonin E.V."/>
            <person name="Raoult D."/>
        </authorList>
    </citation>
    <scope>NUCLEOTIDE SEQUENCE [LARGE SCALE GENOMIC DNA]</scope>
</reference>
<evidence type="ECO:0000313" key="5">
    <source>
        <dbReference type="Proteomes" id="UP000241006"/>
    </source>
</evidence>
<dbReference type="EMBL" id="MG676470">
    <property type="protein sequence ID" value="AUG85005.1"/>
    <property type="molecule type" value="Genomic_DNA"/>
</dbReference>
<organism evidence="2 4">
    <name type="scientific">Sputnik virophage 2</name>
    <dbReference type="NCBI Taxonomy" id="1133031"/>
    <lineage>
        <taxon>Viruses</taxon>
        <taxon>Varidnaviria</taxon>
        <taxon>Bamfordvirae</taxon>
        <taxon>Preplasmiviricota</taxon>
        <taxon>Polisuviricotina</taxon>
        <taxon>Virophaviricetes</taxon>
        <taxon>Mividavirales</taxon>
        <taxon>Sputniviroviridae</taxon>
        <taxon>Sputnikvirus</taxon>
        <taxon>Sputnikvirus mimiviri</taxon>
        <taxon>Mimivirus-dependent virus Sputnik</taxon>
    </lineage>
</organism>
<dbReference type="Gene3D" id="2.60.120.1100">
    <property type="match status" value="2"/>
</dbReference>
<feature type="domain" description="Minor capsid protein V18-like jelly roll" evidence="1">
    <location>
        <begin position="35"/>
        <end position="366"/>
    </location>
</feature>
<gene>
    <name evidence="2" type="ORF">Sputnik2_R18</name>
</gene>
<dbReference type="InterPro" id="IPR049413">
    <property type="entry name" value="V18/19-like_jelly_roll_sf"/>
</dbReference>
<name>I0CEQ9_9VIRU</name>
<dbReference type="Proteomes" id="UP000005001">
    <property type="component" value="Segment"/>
</dbReference>
<sequence>MSYSHSIKDCQEPDTVYYDILIPFKPNDQGFSPAIFQAQLTQPIVHNPSEYFLSVVRFSIPTQNIPLTIPQIQPYPNTNVNNTIYSVSIGYNGTYSSQNFVQFDPSLTSPNIPAPNAPTVTSPNVEVTPYYYIYDYSTFLQMINTALENAFNEISAPVGADAPFFFYDSNTEKISLIAQAAYYDRTLTTPIEIYCNVNLFTFFDSIKHIGLGYNTPTGRDILFDVRFLGNNYYQDPETAPSYPPEFIQMQQEYPTLSNWNAVKTIQLVSNLLPINKESIPSFRNSNVGIINAQGILADFVPLVTNGPEARISIDFVATGPWRLIDMFGSVPIYMVDLYVYWTDQTGGQYLINIPPGRILTCKLVFIKKSLSKYLVSEK</sequence>
<evidence type="ECO:0000259" key="1">
    <source>
        <dbReference type="Pfam" id="PF21507"/>
    </source>
</evidence>
<reference evidence="3 5" key="2">
    <citation type="submission" date="2017-12" db="EMBL/GenBank/DDBJ databases">
        <title>The genome of Rio Negro, a Sputnik-2 isolate.</title>
        <authorList>
            <person name="Borges I."/>
            <person name="Karen L."/>
            <person name="Assis F."/>
            <person name="Abrahao J."/>
        </authorList>
    </citation>
    <scope>NUCLEOTIDE SEQUENCE [LARGE SCALE GENOMIC DNA]</scope>
    <source>
        <strain evidence="3">Rio Negro</strain>
    </source>
</reference>
<dbReference type="Pfam" id="PF21507">
    <property type="entry name" value="V18-19"/>
    <property type="match status" value="1"/>
</dbReference>
<proteinExistence type="predicted"/>
<evidence type="ECO:0000313" key="2">
    <source>
        <dbReference type="EMBL" id="AFH75272.1"/>
    </source>
</evidence>
<dbReference type="InterPro" id="IPR049412">
    <property type="entry name" value="V18-like_jelly_roll"/>
</dbReference>
<evidence type="ECO:0000313" key="3">
    <source>
        <dbReference type="EMBL" id="AUG85005.1"/>
    </source>
</evidence>
<accession>I0CEQ9</accession>
<dbReference type="EMBL" id="JN603369">
    <property type="protein sequence ID" value="AFH75272.1"/>
    <property type="molecule type" value="Genomic_DNA"/>
</dbReference>
<dbReference type="Proteomes" id="UP000241006">
    <property type="component" value="Segment"/>
</dbReference>